<evidence type="ECO:0000256" key="4">
    <source>
        <dbReference type="ARBA" id="ARBA00022723"/>
    </source>
</evidence>
<comment type="similarity">
    <text evidence="2">Belongs to the FPP/GGPP synthase family.</text>
</comment>
<dbReference type="GO" id="GO:0106350">
    <property type="term" value="F:all-trans-octaprenyl-diphosphate synthase activity"/>
    <property type="evidence" value="ECO:0007669"/>
    <property type="project" value="UniProtKB-EC"/>
</dbReference>
<accession>A0A3B0QQF5</accession>
<dbReference type="PANTHER" id="PTHR12001:SF69">
    <property type="entry name" value="ALL TRANS-POLYPRENYL-DIPHOSPHATE SYNTHASE PDSS1"/>
    <property type="match status" value="1"/>
</dbReference>
<dbReference type="Gene3D" id="1.10.600.10">
    <property type="entry name" value="Farnesyl Diphosphate Synthase"/>
    <property type="match status" value="1"/>
</dbReference>
<keyword evidence="5" id="KW-0460">Magnesium</keyword>
<dbReference type="GO" id="GO:0046872">
    <property type="term" value="F:metal ion binding"/>
    <property type="evidence" value="ECO:0007669"/>
    <property type="project" value="UniProtKB-KW"/>
</dbReference>
<dbReference type="SUPFAM" id="SSF48576">
    <property type="entry name" value="Terpenoid synthases"/>
    <property type="match status" value="1"/>
</dbReference>
<dbReference type="CDD" id="cd00685">
    <property type="entry name" value="Trans_IPPS_HT"/>
    <property type="match status" value="1"/>
</dbReference>
<dbReference type="Pfam" id="PF00348">
    <property type="entry name" value="polyprenyl_synt"/>
    <property type="match status" value="1"/>
</dbReference>
<evidence type="ECO:0000256" key="2">
    <source>
        <dbReference type="ARBA" id="ARBA00006706"/>
    </source>
</evidence>
<dbReference type="GO" id="GO:0008299">
    <property type="term" value="P:isoprenoid biosynthetic process"/>
    <property type="evidence" value="ECO:0007669"/>
    <property type="project" value="InterPro"/>
</dbReference>
<dbReference type="InterPro" id="IPR033749">
    <property type="entry name" value="Polyprenyl_synt_CS"/>
</dbReference>
<evidence type="ECO:0000256" key="5">
    <source>
        <dbReference type="ARBA" id="ARBA00022842"/>
    </source>
</evidence>
<gene>
    <name evidence="6" type="ORF">MNBD_DELTA01-1158</name>
</gene>
<sequence>MQIQEAFSLIKDDIKLVEEEFKRNLSSDVYLIKKVGEYILTSGGKRFRPLILLLASRLCNNKKSSHIPLAVVVEFIHTATLLHDDVVDNAILRRGNTSANELWGNGASVLVGDYLLSKSFHLAVGQGNIDILETLSRTTTRMAEGEVLQLIKHSDINTTEQEYLDVITFKTAVLFSAACKIPAILAESSDEQSSSLSTFGMELGIAFQLMDDCLDYTSRDEELGKSVGNDLKEGKVTLPLIKTYKEATEAEKKIIKDTVEADELSPEKLKEIQDLIGKYEGIEYTTSFAKERIKNAKAALEVFPPSTERASLEAVAEYVIERNN</sequence>
<protein>
    <submittedName>
        <fullName evidence="6">Octaprenyl diphosphate synthase</fullName>
        <ecNumber evidence="6">2.5.1.90</ecNumber>
    </submittedName>
</protein>
<reference evidence="6" key="1">
    <citation type="submission" date="2018-06" db="EMBL/GenBank/DDBJ databases">
        <authorList>
            <person name="Zhirakovskaya E."/>
        </authorList>
    </citation>
    <scope>NUCLEOTIDE SEQUENCE</scope>
</reference>
<keyword evidence="4" id="KW-0479">Metal-binding</keyword>
<name>A0A3B0QQF5_9ZZZZ</name>
<dbReference type="EMBL" id="UOEA01000020">
    <property type="protein sequence ID" value="VAV82492.1"/>
    <property type="molecule type" value="Genomic_DNA"/>
</dbReference>
<proteinExistence type="inferred from homology"/>
<dbReference type="SFLD" id="SFLDS00005">
    <property type="entry name" value="Isoprenoid_Synthase_Type_I"/>
    <property type="match status" value="1"/>
</dbReference>
<evidence type="ECO:0000313" key="6">
    <source>
        <dbReference type="EMBL" id="VAV82492.1"/>
    </source>
</evidence>
<dbReference type="PROSITE" id="PS00723">
    <property type="entry name" value="POLYPRENYL_SYNTHASE_1"/>
    <property type="match status" value="1"/>
</dbReference>
<evidence type="ECO:0000256" key="3">
    <source>
        <dbReference type="ARBA" id="ARBA00022679"/>
    </source>
</evidence>
<dbReference type="AlphaFoldDB" id="A0A3B0QQF5"/>
<organism evidence="6">
    <name type="scientific">hydrothermal vent metagenome</name>
    <dbReference type="NCBI Taxonomy" id="652676"/>
    <lineage>
        <taxon>unclassified sequences</taxon>
        <taxon>metagenomes</taxon>
        <taxon>ecological metagenomes</taxon>
    </lineage>
</organism>
<dbReference type="PANTHER" id="PTHR12001">
    <property type="entry name" value="GERANYLGERANYL PYROPHOSPHATE SYNTHASE"/>
    <property type="match status" value="1"/>
</dbReference>
<comment type="cofactor">
    <cofactor evidence="1">
        <name>Mg(2+)</name>
        <dbReference type="ChEBI" id="CHEBI:18420"/>
    </cofactor>
</comment>
<evidence type="ECO:0000256" key="1">
    <source>
        <dbReference type="ARBA" id="ARBA00001946"/>
    </source>
</evidence>
<dbReference type="InterPro" id="IPR000092">
    <property type="entry name" value="Polyprenyl_synt"/>
</dbReference>
<keyword evidence="3 6" id="KW-0808">Transferase</keyword>
<dbReference type="InterPro" id="IPR008949">
    <property type="entry name" value="Isoprenoid_synthase_dom_sf"/>
</dbReference>
<dbReference type="EC" id="2.5.1.90" evidence="6"/>